<name>A0A669BLH2_ORENI</name>
<evidence type="ECO:0000256" key="6">
    <source>
        <dbReference type="PROSITE-ProRule" id="PRU10141"/>
    </source>
</evidence>
<dbReference type="InterPro" id="IPR017441">
    <property type="entry name" value="Protein_kinase_ATP_BS"/>
</dbReference>
<accession>A0A669BLH2</accession>
<dbReference type="GO" id="GO:0005524">
    <property type="term" value="F:ATP binding"/>
    <property type="evidence" value="ECO:0007669"/>
    <property type="project" value="UniProtKB-UniRule"/>
</dbReference>
<dbReference type="Ensembl" id="ENSONIT00000071385.1">
    <property type="protein sequence ID" value="ENSONIP00000035260.1"/>
    <property type="gene ID" value="ENSONIG00000039179.1"/>
</dbReference>
<keyword evidence="3 6" id="KW-0547">Nucleotide-binding</keyword>
<dbReference type="PANTHER" id="PTHR24058:SF17">
    <property type="entry name" value="HOMEODOMAIN INTERACTING PROTEIN KINASE, ISOFORM D"/>
    <property type="match status" value="1"/>
</dbReference>
<dbReference type="GO" id="GO:0004713">
    <property type="term" value="F:protein tyrosine kinase activity"/>
    <property type="evidence" value="ECO:0007669"/>
    <property type="project" value="TreeGrafter"/>
</dbReference>
<dbReference type="Pfam" id="PF00069">
    <property type="entry name" value="Pkinase"/>
    <property type="match status" value="1"/>
</dbReference>
<keyword evidence="4" id="KW-0418">Kinase</keyword>
<protein>
    <recommendedName>
        <fullName evidence="8">Protein kinase domain-containing protein</fullName>
    </recommendedName>
</protein>
<reference evidence="9" key="3">
    <citation type="submission" date="2025-09" db="UniProtKB">
        <authorList>
            <consortium name="Ensembl"/>
        </authorList>
    </citation>
    <scope>IDENTIFICATION</scope>
</reference>
<evidence type="ECO:0000256" key="1">
    <source>
        <dbReference type="ARBA" id="ARBA00022527"/>
    </source>
</evidence>
<dbReference type="InterPro" id="IPR050494">
    <property type="entry name" value="Ser_Thr_dual-spec_kinase"/>
</dbReference>
<dbReference type="GO" id="GO:0004674">
    <property type="term" value="F:protein serine/threonine kinase activity"/>
    <property type="evidence" value="ECO:0007669"/>
    <property type="project" value="UniProtKB-KW"/>
</dbReference>
<keyword evidence="1 7" id="KW-0723">Serine/threonine-protein kinase</keyword>
<evidence type="ECO:0000259" key="8">
    <source>
        <dbReference type="PROSITE" id="PS50011"/>
    </source>
</evidence>
<dbReference type="Gene3D" id="1.10.510.10">
    <property type="entry name" value="Transferase(Phosphotransferase) domain 1"/>
    <property type="match status" value="1"/>
</dbReference>
<evidence type="ECO:0000256" key="2">
    <source>
        <dbReference type="ARBA" id="ARBA00022679"/>
    </source>
</evidence>
<organism evidence="9 10">
    <name type="scientific">Oreochromis niloticus</name>
    <name type="common">Nile tilapia</name>
    <name type="synonym">Tilapia nilotica</name>
    <dbReference type="NCBI Taxonomy" id="8128"/>
    <lineage>
        <taxon>Eukaryota</taxon>
        <taxon>Metazoa</taxon>
        <taxon>Chordata</taxon>
        <taxon>Craniata</taxon>
        <taxon>Vertebrata</taxon>
        <taxon>Euteleostomi</taxon>
        <taxon>Actinopterygii</taxon>
        <taxon>Neopterygii</taxon>
        <taxon>Teleostei</taxon>
        <taxon>Neoteleostei</taxon>
        <taxon>Acanthomorphata</taxon>
        <taxon>Ovalentaria</taxon>
        <taxon>Cichlomorphae</taxon>
        <taxon>Cichliformes</taxon>
        <taxon>Cichlidae</taxon>
        <taxon>African cichlids</taxon>
        <taxon>Pseudocrenilabrinae</taxon>
        <taxon>Oreochromini</taxon>
        <taxon>Oreochromis</taxon>
    </lineage>
</organism>
<evidence type="ECO:0000313" key="9">
    <source>
        <dbReference type="Ensembl" id="ENSONIP00000035260.1"/>
    </source>
</evidence>
<dbReference type="GO" id="GO:0005634">
    <property type="term" value="C:nucleus"/>
    <property type="evidence" value="ECO:0007669"/>
    <property type="project" value="TreeGrafter"/>
</dbReference>
<dbReference type="InterPro" id="IPR008271">
    <property type="entry name" value="Ser/Thr_kinase_AS"/>
</dbReference>
<reference evidence="9" key="2">
    <citation type="submission" date="2025-08" db="UniProtKB">
        <authorList>
            <consortium name="Ensembl"/>
        </authorList>
    </citation>
    <scope>IDENTIFICATION</scope>
</reference>
<dbReference type="Gene3D" id="3.30.200.20">
    <property type="entry name" value="Phosphorylase Kinase, domain 1"/>
    <property type="match status" value="1"/>
</dbReference>
<dbReference type="OMA" id="MESCKLD"/>
<keyword evidence="10" id="KW-1185">Reference proteome</keyword>
<keyword evidence="2" id="KW-0808">Transferase</keyword>
<dbReference type="PANTHER" id="PTHR24058">
    <property type="entry name" value="DUAL SPECIFICITY PROTEIN KINASE"/>
    <property type="match status" value="1"/>
</dbReference>
<dbReference type="PROSITE" id="PS00107">
    <property type="entry name" value="PROTEIN_KINASE_ATP"/>
    <property type="match status" value="1"/>
</dbReference>
<dbReference type="SUPFAM" id="SSF56112">
    <property type="entry name" value="Protein kinase-like (PK-like)"/>
    <property type="match status" value="1"/>
</dbReference>
<evidence type="ECO:0000313" key="10">
    <source>
        <dbReference type="Proteomes" id="UP000005207"/>
    </source>
</evidence>
<dbReference type="InterPro" id="IPR011009">
    <property type="entry name" value="Kinase-like_dom_sf"/>
</dbReference>
<evidence type="ECO:0000256" key="4">
    <source>
        <dbReference type="ARBA" id="ARBA00022777"/>
    </source>
</evidence>
<dbReference type="PROSITE" id="PS00108">
    <property type="entry name" value="PROTEIN_KINASE_ST"/>
    <property type="match status" value="1"/>
</dbReference>
<keyword evidence="5 6" id="KW-0067">ATP-binding</keyword>
<dbReference type="SMART" id="SM00220">
    <property type="entry name" value="S_TKc"/>
    <property type="match status" value="1"/>
</dbReference>
<proteinExistence type="inferred from homology"/>
<evidence type="ECO:0000256" key="7">
    <source>
        <dbReference type="RuleBase" id="RU000304"/>
    </source>
</evidence>
<feature type="domain" description="Protein kinase" evidence="8">
    <location>
        <begin position="20"/>
        <end position="302"/>
    </location>
</feature>
<dbReference type="Proteomes" id="UP000005207">
    <property type="component" value="Linkage group LG13"/>
</dbReference>
<evidence type="ECO:0000256" key="3">
    <source>
        <dbReference type="ARBA" id="ARBA00022741"/>
    </source>
</evidence>
<dbReference type="GO" id="GO:0005737">
    <property type="term" value="C:cytoplasm"/>
    <property type="evidence" value="ECO:0007669"/>
    <property type="project" value="TreeGrafter"/>
</dbReference>
<feature type="binding site" evidence="6">
    <location>
        <position position="49"/>
    </location>
    <ligand>
        <name>ATP</name>
        <dbReference type="ChEBI" id="CHEBI:30616"/>
    </ligand>
</feature>
<dbReference type="InterPro" id="IPR000719">
    <property type="entry name" value="Prot_kinase_dom"/>
</dbReference>
<comment type="similarity">
    <text evidence="7">Belongs to the protein kinase superfamily.</text>
</comment>
<reference evidence="10" key="1">
    <citation type="submission" date="2012-01" db="EMBL/GenBank/DDBJ databases">
        <title>The Genome Sequence of Oreochromis niloticus (Nile Tilapia).</title>
        <authorList>
            <consortium name="Broad Institute Genome Assembly Team"/>
            <consortium name="Broad Institute Sequencing Platform"/>
            <person name="Di Palma F."/>
            <person name="Johnson J."/>
            <person name="Lander E.S."/>
            <person name="Lindblad-Toh K."/>
        </authorList>
    </citation>
    <scope>NUCLEOTIDE SEQUENCE [LARGE SCALE GENOMIC DNA]</scope>
</reference>
<dbReference type="PROSITE" id="PS50011">
    <property type="entry name" value="PROTEIN_KINASE_DOM"/>
    <property type="match status" value="1"/>
</dbReference>
<dbReference type="AlphaFoldDB" id="A0A669BLH2"/>
<dbReference type="GeneTree" id="ENSGT00940000164472"/>
<evidence type="ECO:0000256" key="5">
    <source>
        <dbReference type="ARBA" id="ARBA00022840"/>
    </source>
</evidence>
<sequence length="302" mass="34673">VVKRKESIKNCRGTILGDHHVVEAFLGEGGFGVVTRCRNTKNNQTVAIKVNKSDPEILQQAKQEIFILEQLRRLDPDRCNIRICLNFELLDQSLWDYIGGWNNQGLSIRELRPILHQIANALFHLGSVGIVHADLKPANIMVVTRHESPIKVKLIDFGLACPASALIPGYRVGTVGYCAPEVMLGIPYDEAIDMWALGLVAVELATGVPLYPGRDDYDVLKFIIETQGQLPDHLLESGLYTHYYFIEDNYYEQRWTFKTKEQFQYETDYQSKETRYIKLKYTHTHTHTHTHTQYVTFQHLVL</sequence>
<dbReference type="InParanoid" id="A0A669BLH2"/>